<evidence type="ECO:0000256" key="2">
    <source>
        <dbReference type="SAM" id="SignalP"/>
    </source>
</evidence>
<evidence type="ECO:0000313" key="3">
    <source>
        <dbReference type="EMBL" id="RYR48639.1"/>
    </source>
</evidence>
<dbReference type="AlphaFoldDB" id="A0A445CCJ3"/>
<dbReference type="STRING" id="3818.A0A445CCJ3"/>
<keyword evidence="2" id="KW-0732">Signal</keyword>
<keyword evidence="4" id="KW-1185">Reference proteome</keyword>
<feature type="signal peptide" evidence="2">
    <location>
        <begin position="1"/>
        <end position="23"/>
    </location>
</feature>
<evidence type="ECO:0000256" key="1">
    <source>
        <dbReference type="ARBA" id="ARBA00010582"/>
    </source>
</evidence>
<proteinExistence type="inferred from homology"/>
<reference evidence="3 4" key="1">
    <citation type="submission" date="2019-01" db="EMBL/GenBank/DDBJ databases">
        <title>Sequencing of cultivated peanut Arachis hypogaea provides insights into genome evolution and oil improvement.</title>
        <authorList>
            <person name="Chen X."/>
        </authorList>
    </citation>
    <scope>NUCLEOTIDE SEQUENCE [LARGE SCALE GENOMIC DNA]</scope>
    <source>
        <strain evidence="4">cv. Fuhuasheng</strain>
        <tissue evidence="3">Leaves</tissue>
    </source>
</reference>
<protein>
    <recommendedName>
        <fullName evidence="5">Snakin-2</fullName>
    </recommendedName>
</protein>
<name>A0A445CCJ3_ARAHY</name>
<dbReference type="Proteomes" id="UP000289738">
    <property type="component" value="Chromosome A07"/>
</dbReference>
<dbReference type="OrthoDB" id="625265at2759"/>
<comment type="similarity">
    <text evidence="1">Belongs to the GASA family.</text>
</comment>
<evidence type="ECO:0008006" key="5">
    <source>
        <dbReference type="Google" id="ProtNLM"/>
    </source>
</evidence>
<gene>
    <name evidence="3" type="ORF">Ahy_A07g034690</name>
</gene>
<feature type="chain" id="PRO_5019084546" description="Snakin-2" evidence="2">
    <location>
        <begin position="24"/>
        <end position="103"/>
    </location>
</feature>
<dbReference type="Pfam" id="PF02704">
    <property type="entry name" value="GASA"/>
    <property type="match status" value="1"/>
</dbReference>
<dbReference type="Gramene" id="arahy.Tifrunner.gnm2.ann2.Ah17g355200.1">
    <property type="protein sequence ID" value="arahy.Tifrunner.gnm2.ann2.Ah17g355200.1-CDS"/>
    <property type="gene ID" value="arahy.Tifrunner.gnm2.ann2.Ah17g355200"/>
</dbReference>
<dbReference type="PANTHER" id="PTHR23201:SF2">
    <property type="entry name" value="GIBBERELLIN-REGULATED PROTEIN 1-RELATED"/>
    <property type="match status" value="1"/>
</dbReference>
<sequence>MALSKLLAASLIVSLLLLHLGEAYESQEAPQQTIEDSVNNKKIDCSGACSVRCSKASRQRMCKRACGTCCQRCNCVPPGTSGNQKLCPCYYNQTTHGGRRKCP</sequence>
<dbReference type="SMR" id="A0A445CCJ3"/>
<accession>A0A445CCJ3</accession>
<evidence type="ECO:0000313" key="4">
    <source>
        <dbReference type="Proteomes" id="UP000289738"/>
    </source>
</evidence>
<organism evidence="3 4">
    <name type="scientific">Arachis hypogaea</name>
    <name type="common">Peanut</name>
    <dbReference type="NCBI Taxonomy" id="3818"/>
    <lineage>
        <taxon>Eukaryota</taxon>
        <taxon>Viridiplantae</taxon>
        <taxon>Streptophyta</taxon>
        <taxon>Embryophyta</taxon>
        <taxon>Tracheophyta</taxon>
        <taxon>Spermatophyta</taxon>
        <taxon>Magnoliopsida</taxon>
        <taxon>eudicotyledons</taxon>
        <taxon>Gunneridae</taxon>
        <taxon>Pentapetalae</taxon>
        <taxon>rosids</taxon>
        <taxon>fabids</taxon>
        <taxon>Fabales</taxon>
        <taxon>Fabaceae</taxon>
        <taxon>Papilionoideae</taxon>
        <taxon>50 kb inversion clade</taxon>
        <taxon>dalbergioids sensu lato</taxon>
        <taxon>Dalbergieae</taxon>
        <taxon>Pterocarpus clade</taxon>
        <taxon>Arachis</taxon>
    </lineage>
</organism>
<comment type="caution">
    <text evidence="3">The sequence shown here is derived from an EMBL/GenBank/DDBJ whole genome shotgun (WGS) entry which is preliminary data.</text>
</comment>
<dbReference type="InterPro" id="IPR003854">
    <property type="entry name" value="GASA"/>
</dbReference>
<dbReference type="PANTHER" id="PTHR23201">
    <property type="entry name" value="EXTENSIN, PROLINE-RICH PROTEIN"/>
    <property type="match status" value="1"/>
</dbReference>
<dbReference type="EMBL" id="SDMP01000007">
    <property type="protein sequence ID" value="RYR48639.1"/>
    <property type="molecule type" value="Genomic_DNA"/>
</dbReference>